<dbReference type="GO" id="GO:0005506">
    <property type="term" value="F:iron ion binding"/>
    <property type="evidence" value="ECO:0007669"/>
    <property type="project" value="InterPro"/>
</dbReference>
<dbReference type="InterPro" id="IPR044862">
    <property type="entry name" value="Pro_4_hyd_alph_FE2OG_OXY"/>
</dbReference>
<dbReference type="PROSITE" id="PS51471">
    <property type="entry name" value="FE2OG_OXY"/>
    <property type="match status" value="1"/>
</dbReference>
<dbReference type="GO" id="GO:0051213">
    <property type="term" value="F:dioxygenase activity"/>
    <property type="evidence" value="ECO:0007669"/>
    <property type="project" value="UniProtKB-KW"/>
</dbReference>
<dbReference type="GO" id="GO:0016705">
    <property type="term" value="F:oxidoreductase activity, acting on paired donors, with incorporation or reduction of molecular oxygen"/>
    <property type="evidence" value="ECO:0007669"/>
    <property type="project" value="InterPro"/>
</dbReference>
<sequence length="183" mass="20389">MIDIHTISDAFSPIECDAILVVARTAETQEAGLVRQATDHNLRRADLVWLDDVEGTGWVMDRIIDLVRRANRDVYDFALTEFAESPQVARYGAEKQGHFTWHSDIGDGPLAARRKLTMVVQLTEPEGYQGGRLEVMPSAHVVTAAAGRGSATLFPSYLLHRVTPVTEGERHSLTIWAHGPRFR</sequence>
<proteinExistence type="predicted"/>
<evidence type="ECO:0000256" key="1">
    <source>
        <dbReference type="ARBA" id="ARBA00001961"/>
    </source>
</evidence>
<gene>
    <name evidence="8" type="ORF">SAMN04488239_102307</name>
</gene>
<dbReference type="OrthoDB" id="9812472at2"/>
<name>A0A1G6LR04_9RHOB</name>
<dbReference type="EMBL" id="FMZV01000002">
    <property type="protein sequence ID" value="SDC45683.1"/>
    <property type="molecule type" value="Genomic_DNA"/>
</dbReference>
<evidence type="ECO:0000256" key="2">
    <source>
        <dbReference type="ARBA" id="ARBA00022723"/>
    </source>
</evidence>
<dbReference type="Pfam" id="PF13640">
    <property type="entry name" value="2OG-FeII_Oxy_3"/>
    <property type="match status" value="1"/>
</dbReference>
<dbReference type="AlphaFoldDB" id="A0A1G6LR04"/>
<dbReference type="Gene3D" id="2.60.120.620">
    <property type="entry name" value="q2cbj1_9rhob like domain"/>
    <property type="match status" value="1"/>
</dbReference>
<dbReference type="STRING" id="639004.SAMN04488239_102307"/>
<evidence type="ECO:0000256" key="4">
    <source>
        <dbReference type="ARBA" id="ARBA00022964"/>
    </source>
</evidence>
<feature type="domain" description="Fe2OG dioxygenase" evidence="7">
    <location>
        <begin position="82"/>
        <end position="179"/>
    </location>
</feature>
<dbReference type="RefSeq" id="WP_093027872.1">
    <property type="nucleotide sequence ID" value="NZ_FMZV01000002.1"/>
</dbReference>
<evidence type="ECO:0000313" key="9">
    <source>
        <dbReference type="Proteomes" id="UP000199628"/>
    </source>
</evidence>
<keyword evidence="4" id="KW-0223">Dioxygenase</keyword>
<dbReference type="Proteomes" id="UP000199628">
    <property type="component" value="Unassembled WGS sequence"/>
</dbReference>
<evidence type="ECO:0000313" key="8">
    <source>
        <dbReference type="EMBL" id="SDC45683.1"/>
    </source>
</evidence>
<comment type="cofactor">
    <cofactor evidence="1">
        <name>L-ascorbate</name>
        <dbReference type="ChEBI" id="CHEBI:38290"/>
    </cofactor>
</comment>
<evidence type="ECO:0000256" key="5">
    <source>
        <dbReference type="ARBA" id="ARBA00023002"/>
    </source>
</evidence>
<keyword evidence="6" id="KW-0408">Iron</keyword>
<evidence type="ECO:0000256" key="6">
    <source>
        <dbReference type="ARBA" id="ARBA00023004"/>
    </source>
</evidence>
<dbReference type="InterPro" id="IPR005123">
    <property type="entry name" value="Oxoglu/Fe-dep_dioxygenase_dom"/>
</dbReference>
<keyword evidence="3" id="KW-0847">Vitamin C</keyword>
<dbReference type="SUPFAM" id="SSF51197">
    <property type="entry name" value="Clavaminate synthase-like"/>
    <property type="match status" value="1"/>
</dbReference>
<keyword evidence="9" id="KW-1185">Reference proteome</keyword>
<keyword evidence="5" id="KW-0560">Oxidoreductase</keyword>
<dbReference type="InterPro" id="IPR006620">
    <property type="entry name" value="Pro_4_hyd_alph"/>
</dbReference>
<protein>
    <submittedName>
        <fullName evidence="8">PKHD-type hydroxylase</fullName>
    </submittedName>
</protein>
<evidence type="ECO:0000256" key="3">
    <source>
        <dbReference type="ARBA" id="ARBA00022896"/>
    </source>
</evidence>
<keyword evidence="2" id="KW-0479">Metal-binding</keyword>
<reference evidence="9" key="1">
    <citation type="submission" date="2016-10" db="EMBL/GenBank/DDBJ databases">
        <authorList>
            <person name="Varghese N."/>
            <person name="Submissions S."/>
        </authorList>
    </citation>
    <scope>NUCLEOTIDE SEQUENCE [LARGE SCALE GENOMIC DNA]</scope>
    <source>
        <strain evidence="9">CGMCC 1.9108</strain>
    </source>
</reference>
<evidence type="ECO:0000259" key="7">
    <source>
        <dbReference type="PROSITE" id="PS51471"/>
    </source>
</evidence>
<dbReference type="SMART" id="SM00702">
    <property type="entry name" value="P4Hc"/>
    <property type="match status" value="1"/>
</dbReference>
<dbReference type="GO" id="GO:0031418">
    <property type="term" value="F:L-ascorbic acid binding"/>
    <property type="evidence" value="ECO:0007669"/>
    <property type="project" value="UniProtKB-KW"/>
</dbReference>
<organism evidence="8 9">
    <name type="scientific">Ruegeria marina</name>
    <dbReference type="NCBI Taxonomy" id="639004"/>
    <lineage>
        <taxon>Bacteria</taxon>
        <taxon>Pseudomonadati</taxon>
        <taxon>Pseudomonadota</taxon>
        <taxon>Alphaproteobacteria</taxon>
        <taxon>Rhodobacterales</taxon>
        <taxon>Roseobacteraceae</taxon>
        <taxon>Ruegeria</taxon>
    </lineage>
</organism>
<accession>A0A1G6LR04</accession>